<dbReference type="PANTHER" id="PTHR45527:SF1">
    <property type="entry name" value="FATTY ACID SYNTHASE"/>
    <property type="match status" value="1"/>
</dbReference>
<feature type="domain" description="Condensation" evidence="1">
    <location>
        <begin position="17"/>
        <end position="289"/>
    </location>
</feature>
<dbReference type="EMBL" id="RHFF01000079">
    <property type="protein sequence ID" value="TGD36091.1"/>
    <property type="molecule type" value="Genomic_DNA"/>
</dbReference>
<dbReference type="GO" id="GO:0031177">
    <property type="term" value="F:phosphopantetheine binding"/>
    <property type="evidence" value="ECO:0007669"/>
    <property type="project" value="TreeGrafter"/>
</dbReference>
<dbReference type="Pfam" id="PF00668">
    <property type="entry name" value="Condensation"/>
    <property type="match status" value="1"/>
</dbReference>
<dbReference type="GO" id="GO:0005737">
    <property type="term" value="C:cytoplasm"/>
    <property type="evidence" value="ECO:0007669"/>
    <property type="project" value="TreeGrafter"/>
</dbReference>
<dbReference type="Gene3D" id="3.30.559.30">
    <property type="entry name" value="Nonribosomal peptide synthetase, condensation domain"/>
    <property type="match status" value="1"/>
</dbReference>
<dbReference type="PANTHER" id="PTHR45527">
    <property type="entry name" value="NONRIBOSOMAL PEPTIDE SYNTHETASE"/>
    <property type="match status" value="1"/>
</dbReference>
<evidence type="ECO:0000259" key="1">
    <source>
        <dbReference type="Pfam" id="PF00668"/>
    </source>
</evidence>
<comment type="caution">
    <text evidence="2">The sequence shown here is derived from an EMBL/GenBank/DDBJ whole genome shotgun (WGS) entry which is preliminary data.</text>
</comment>
<evidence type="ECO:0000313" key="2">
    <source>
        <dbReference type="EMBL" id="TGD36091.1"/>
    </source>
</evidence>
<evidence type="ECO:0000313" key="3">
    <source>
        <dbReference type="Proteomes" id="UP000297736"/>
    </source>
</evidence>
<protein>
    <recommendedName>
        <fullName evidence="1">Condensation domain-containing protein</fullName>
    </recommendedName>
</protein>
<sequence length="292" mass="32147">MQWSDLVAWEEQYGPINDVQPLTPLQQGLVFHTELDAEHGVDAYLTQTVLRFTGAIDPERMRHAVQTTLEHYPNLKASIVTNTSGEYVSVIPATVEVPFTVVDVAGSDDFETTVTDHADSQRAMPFILTQPPLLRGVLIQNHDRDRNALILTAHHSLLDGWSATPLITYLLQSYRRPSQAPQANKAYTQFLEWHENRDRSESESAWSAVLSTLESPSIVAPGVRNIGTHPESFKFSIKKEVNEALTALAQTAGATLSTLVQAAWGVFLNTITGQETVVFGTTVSGRPAEIDG</sequence>
<dbReference type="GO" id="GO:0043041">
    <property type="term" value="P:amino acid activation for nonribosomal peptide biosynthetic process"/>
    <property type="evidence" value="ECO:0007669"/>
    <property type="project" value="TreeGrafter"/>
</dbReference>
<dbReference type="InterPro" id="IPR001242">
    <property type="entry name" value="Condensation_dom"/>
</dbReference>
<reference evidence="2 3" key="1">
    <citation type="submission" date="2018-10" db="EMBL/GenBank/DDBJ databases">
        <title>Brevibacterium genomes from Austrain hard cheese rinds.</title>
        <authorList>
            <person name="Anast J.M."/>
            <person name="Dzieciol M."/>
            <person name="Schultz D.L."/>
            <person name="Mann E."/>
            <person name="Wagner M."/>
            <person name="Schmitz-Esser S."/>
        </authorList>
    </citation>
    <scope>NUCLEOTIDE SEQUENCE [LARGE SCALE GENOMIC DNA]</scope>
    <source>
        <strain evidence="2 3">L261</strain>
    </source>
</reference>
<gene>
    <name evidence="2" type="ORF">EB834_20600</name>
</gene>
<feature type="non-terminal residue" evidence="2">
    <location>
        <position position="292"/>
    </location>
</feature>
<dbReference type="Proteomes" id="UP000297736">
    <property type="component" value="Unassembled WGS sequence"/>
</dbReference>
<organism evidence="2 3">
    <name type="scientific">Brevibacterium aurantiacum</name>
    <dbReference type="NCBI Taxonomy" id="273384"/>
    <lineage>
        <taxon>Bacteria</taxon>
        <taxon>Bacillati</taxon>
        <taxon>Actinomycetota</taxon>
        <taxon>Actinomycetes</taxon>
        <taxon>Micrococcales</taxon>
        <taxon>Brevibacteriaceae</taxon>
        <taxon>Brevibacterium</taxon>
    </lineage>
</organism>
<dbReference type="InterPro" id="IPR023213">
    <property type="entry name" value="CAT-like_dom_sf"/>
</dbReference>
<dbReference type="GO" id="GO:0008610">
    <property type="term" value="P:lipid biosynthetic process"/>
    <property type="evidence" value="ECO:0007669"/>
    <property type="project" value="UniProtKB-ARBA"/>
</dbReference>
<accession>A0A4Z0KEM3</accession>
<proteinExistence type="predicted"/>
<dbReference type="GO" id="GO:0044550">
    <property type="term" value="P:secondary metabolite biosynthetic process"/>
    <property type="evidence" value="ECO:0007669"/>
    <property type="project" value="TreeGrafter"/>
</dbReference>
<dbReference type="GO" id="GO:0003824">
    <property type="term" value="F:catalytic activity"/>
    <property type="evidence" value="ECO:0007669"/>
    <property type="project" value="InterPro"/>
</dbReference>
<dbReference type="SUPFAM" id="SSF52777">
    <property type="entry name" value="CoA-dependent acyltransferases"/>
    <property type="match status" value="2"/>
</dbReference>
<dbReference type="Gene3D" id="3.30.559.10">
    <property type="entry name" value="Chloramphenicol acetyltransferase-like domain"/>
    <property type="match status" value="1"/>
</dbReference>
<name>A0A4Z0KEM3_BREAU</name>
<dbReference type="AlphaFoldDB" id="A0A4Z0KEM3"/>